<dbReference type="InterPro" id="IPR006427">
    <property type="entry name" value="Portal_HK97"/>
</dbReference>
<dbReference type="Pfam" id="PF04860">
    <property type="entry name" value="Phage_portal"/>
    <property type="match status" value="1"/>
</dbReference>
<keyword evidence="2" id="KW-1185">Reference proteome</keyword>
<gene>
    <name evidence="1" type="ORF">FC56_GL000322</name>
</gene>
<dbReference type="STRING" id="1423802.FC56_GL000322"/>
<protein>
    <submittedName>
        <fullName evidence="1">HK97 family phage portal protein</fullName>
    </submittedName>
</protein>
<dbReference type="RefSeq" id="WP_056978170.1">
    <property type="nucleotide sequence ID" value="NZ_AYZR01000008.1"/>
</dbReference>
<dbReference type="Gene3D" id="1.20.1270.210">
    <property type="match status" value="1"/>
</dbReference>
<dbReference type="NCBIfam" id="TIGR01537">
    <property type="entry name" value="portal_HK97"/>
    <property type="match status" value="1"/>
</dbReference>
<dbReference type="PATRIC" id="fig|1423802.4.peg.333"/>
<dbReference type="AlphaFoldDB" id="A0A0R2CQK1"/>
<dbReference type="Gene3D" id="3.30.1120.70">
    <property type="match status" value="1"/>
</dbReference>
<dbReference type="Gene3D" id="3.40.140.120">
    <property type="match status" value="1"/>
</dbReference>
<dbReference type="InterPro" id="IPR006944">
    <property type="entry name" value="Phage/GTA_portal"/>
</dbReference>
<sequence>MSIFKRKKAIEPINDPIFEVISSWADNPGEVPLDSGYRNSAIFSAVSLIAGDLASNRIKSDSSKLEKILNDDPNDFTNGHDLKQSLFTNLLLYGNSFCYVDRSSLNNAVIGFEFIPYGNVRVEYDTDDQEPTYYWADSSKRKGQIKNADILHFKLFPVRGVQGVSPLQALHQQRNAMNQADSMRNNYFNMGYSKWHLTLNAGAVDQEAKDHIRNAFESSITGDNSGRTIVTDQTMSVDPLNSNTDAGIVKLISDVQNASKKDIATVYGIPVDWLGIESEHSNAEQAKSFYVEHALSNYMAAITSELEFKLGQHFEYDLSRLLNTNVQAQSTMAMEQYNAGIITINEARKMMNLEPLENGDERKDLLNGN</sequence>
<proteinExistence type="predicted"/>
<dbReference type="EMBL" id="AYZR01000008">
    <property type="protein sequence ID" value="KRM93605.1"/>
    <property type="molecule type" value="Genomic_DNA"/>
</dbReference>
<accession>A0A0R2CQK1</accession>
<name>A0A0R2CQK1_9LACO</name>
<evidence type="ECO:0000313" key="2">
    <source>
        <dbReference type="Proteomes" id="UP000051256"/>
    </source>
</evidence>
<reference evidence="1 2" key="1">
    <citation type="journal article" date="2015" name="Genome Announc.">
        <title>Expanding the biotechnology potential of lactobacilli through comparative genomics of 213 strains and associated genera.</title>
        <authorList>
            <person name="Sun Z."/>
            <person name="Harris H.M."/>
            <person name="McCann A."/>
            <person name="Guo C."/>
            <person name="Argimon S."/>
            <person name="Zhang W."/>
            <person name="Yang X."/>
            <person name="Jeffery I.B."/>
            <person name="Cooney J.C."/>
            <person name="Kagawa T.F."/>
            <person name="Liu W."/>
            <person name="Song Y."/>
            <person name="Salvetti E."/>
            <person name="Wrobel A."/>
            <person name="Rasinkangas P."/>
            <person name="Parkhill J."/>
            <person name="Rea M.C."/>
            <person name="O'Sullivan O."/>
            <person name="Ritari J."/>
            <person name="Douillard F.P."/>
            <person name="Paul Ross R."/>
            <person name="Yang R."/>
            <person name="Briner A.E."/>
            <person name="Felis G.E."/>
            <person name="de Vos W.M."/>
            <person name="Barrangou R."/>
            <person name="Klaenhammer T.R."/>
            <person name="Caufield P.W."/>
            <person name="Cui Y."/>
            <person name="Zhang H."/>
            <person name="O'Toole P.W."/>
        </authorList>
    </citation>
    <scope>NUCLEOTIDE SEQUENCE [LARGE SCALE GENOMIC DNA]</scope>
    <source>
        <strain evidence="1 2">DSM 24302</strain>
    </source>
</reference>
<dbReference type="Proteomes" id="UP000051256">
    <property type="component" value="Unassembled WGS sequence"/>
</dbReference>
<comment type="caution">
    <text evidence="1">The sequence shown here is derived from an EMBL/GenBank/DDBJ whole genome shotgun (WGS) entry which is preliminary data.</text>
</comment>
<organism evidence="1 2">
    <name type="scientific">Lentilactobacillus senioris DSM 24302 = JCM 17472</name>
    <dbReference type="NCBI Taxonomy" id="1423802"/>
    <lineage>
        <taxon>Bacteria</taxon>
        <taxon>Bacillati</taxon>
        <taxon>Bacillota</taxon>
        <taxon>Bacilli</taxon>
        <taxon>Lactobacillales</taxon>
        <taxon>Lactobacillaceae</taxon>
        <taxon>Lentilactobacillus</taxon>
    </lineage>
</organism>
<evidence type="ECO:0000313" key="1">
    <source>
        <dbReference type="EMBL" id="KRM93605.1"/>
    </source>
</evidence>